<evidence type="ECO:0000256" key="5">
    <source>
        <dbReference type="ARBA" id="ARBA00023098"/>
    </source>
</evidence>
<feature type="domain" description="PI3K/PI4K catalytic" evidence="13">
    <location>
        <begin position="1299"/>
        <end position="1574"/>
    </location>
</feature>
<evidence type="ECO:0000259" key="13">
    <source>
        <dbReference type="PROSITE" id="PS50290"/>
    </source>
</evidence>
<keyword evidence="1" id="KW-0808">Transferase</keyword>
<dbReference type="Gene3D" id="2.60.40.150">
    <property type="entry name" value="C2 domain"/>
    <property type="match status" value="2"/>
</dbReference>
<dbReference type="CTD" id="39329"/>
<dbReference type="GO" id="GO:0005737">
    <property type="term" value="C:cytoplasm"/>
    <property type="evidence" value="ECO:0007669"/>
    <property type="project" value="TreeGrafter"/>
</dbReference>
<dbReference type="InterPro" id="IPR015433">
    <property type="entry name" value="PI3/4_kinase"/>
</dbReference>
<dbReference type="RefSeq" id="XP_034249811.1">
    <property type="nucleotide sequence ID" value="XM_034393920.1"/>
</dbReference>
<dbReference type="SUPFAM" id="SSF64268">
    <property type="entry name" value="PX domain"/>
    <property type="match status" value="1"/>
</dbReference>
<dbReference type="InterPro" id="IPR018936">
    <property type="entry name" value="PI3/4_kinase_CS"/>
</dbReference>
<dbReference type="CDD" id="cd04012">
    <property type="entry name" value="C2A_PI3K_class_II"/>
    <property type="match status" value="1"/>
</dbReference>
<evidence type="ECO:0000259" key="12">
    <source>
        <dbReference type="PROSITE" id="PS50195"/>
    </source>
</evidence>
<feature type="compositionally biased region" description="Low complexity" evidence="10">
    <location>
        <begin position="115"/>
        <end position="124"/>
    </location>
</feature>
<dbReference type="Gene3D" id="3.30.1520.10">
    <property type="entry name" value="Phox-like domain"/>
    <property type="match status" value="1"/>
</dbReference>
<dbReference type="SUPFAM" id="SSF48371">
    <property type="entry name" value="ARM repeat"/>
    <property type="match status" value="1"/>
</dbReference>
<dbReference type="FunFam" id="3.30.1520.10:FF:000006">
    <property type="entry name" value="Phosphatidylinositol 4-phosphate 3-kinase C2 domain-containing subunit alpha"/>
    <property type="match status" value="1"/>
</dbReference>
<dbReference type="GO" id="GO:0048015">
    <property type="term" value="P:phosphatidylinositol-mediated signaling"/>
    <property type="evidence" value="ECO:0007669"/>
    <property type="project" value="TreeGrafter"/>
</dbReference>
<dbReference type="PROSITE" id="PS51546">
    <property type="entry name" value="PI3K_RBD"/>
    <property type="match status" value="1"/>
</dbReference>
<feature type="region of interest" description="Disordered" evidence="10">
    <location>
        <begin position="43"/>
        <end position="124"/>
    </location>
</feature>
<dbReference type="PANTHER" id="PTHR10048">
    <property type="entry name" value="PHOSPHATIDYLINOSITOL KINASE"/>
    <property type="match status" value="1"/>
</dbReference>
<dbReference type="GO" id="GO:0043491">
    <property type="term" value="P:phosphatidylinositol 3-kinase/protein kinase B signal transduction"/>
    <property type="evidence" value="ECO:0007669"/>
    <property type="project" value="TreeGrafter"/>
</dbReference>
<comment type="catalytic activity">
    <reaction evidence="7">
        <text>a 1,2-diacyl-sn-glycero-3-phospho-(1D-myo-inositol 4-phosphate) + ATP = a 1,2-diacyl-sn-glycero-3-phospho-(1D-myo-inositol-3,4-bisphosphate) + ADP + H(+)</text>
        <dbReference type="Rhea" id="RHEA:18373"/>
        <dbReference type="ChEBI" id="CHEBI:15378"/>
        <dbReference type="ChEBI" id="CHEBI:30616"/>
        <dbReference type="ChEBI" id="CHEBI:57658"/>
        <dbReference type="ChEBI" id="CHEBI:58178"/>
        <dbReference type="ChEBI" id="CHEBI:456216"/>
        <dbReference type="EC" id="2.7.1.154"/>
    </reaction>
    <physiologicalReaction direction="left-to-right" evidence="7">
        <dbReference type="Rhea" id="RHEA:18374"/>
    </physiologicalReaction>
</comment>
<dbReference type="Proteomes" id="UP000515158">
    <property type="component" value="Unplaced"/>
</dbReference>
<evidence type="ECO:0000256" key="6">
    <source>
        <dbReference type="ARBA" id="ARBA00023985"/>
    </source>
</evidence>
<dbReference type="Gene3D" id="1.25.40.70">
    <property type="entry name" value="Phosphatidylinositol 3-kinase, accessory domain (PIK)"/>
    <property type="match status" value="1"/>
</dbReference>
<dbReference type="SMART" id="SM00239">
    <property type="entry name" value="C2"/>
    <property type="match status" value="1"/>
</dbReference>
<dbReference type="FunFam" id="1.10.1070.11:FF:000003">
    <property type="entry name" value="Phosphatidylinositol 4-phosphate 3-kinase C2 domain-containing subunit beta"/>
    <property type="match status" value="1"/>
</dbReference>
<dbReference type="SUPFAM" id="SSF49562">
    <property type="entry name" value="C2 domain (Calcium/lipid-binding domain, CaLB)"/>
    <property type="match status" value="2"/>
</dbReference>
<dbReference type="InterPro" id="IPR029071">
    <property type="entry name" value="Ubiquitin-like_domsf"/>
</dbReference>
<evidence type="ECO:0000259" key="11">
    <source>
        <dbReference type="PROSITE" id="PS50004"/>
    </source>
</evidence>
<dbReference type="Pfam" id="PF00787">
    <property type="entry name" value="PX"/>
    <property type="match status" value="1"/>
</dbReference>
<dbReference type="Pfam" id="PF00794">
    <property type="entry name" value="PI3K_rbd"/>
    <property type="match status" value="1"/>
</dbReference>
<keyword evidence="3" id="KW-0418">Kinase</keyword>
<organism evidence="18">
    <name type="scientific">Thrips palmi</name>
    <name type="common">Melon thrips</name>
    <dbReference type="NCBI Taxonomy" id="161013"/>
    <lineage>
        <taxon>Eukaryota</taxon>
        <taxon>Metazoa</taxon>
        <taxon>Ecdysozoa</taxon>
        <taxon>Arthropoda</taxon>
        <taxon>Hexapoda</taxon>
        <taxon>Insecta</taxon>
        <taxon>Pterygota</taxon>
        <taxon>Neoptera</taxon>
        <taxon>Paraneoptera</taxon>
        <taxon>Thysanoptera</taxon>
        <taxon>Terebrantia</taxon>
        <taxon>Thripoidea</taxon>
        <taxon>Thripidae</taxon>
        <taxon>Thrips</taxon>
    </lineage>
</organism>
<feature type="coiled-coil region" evidence="9">
    <location>
        <begin position="687"/>
        <end position="714"/>
    </location>
</feature>
<feature type="compositionally biased region" description="Polar residues" evidence="10">
    <location>
        <begin position="54"/>
        <end position="67"/>
    </location>
</feature>
<dbReference type="CDD" id="cd08381">
    <property type="entry name" value="C2B_PI3K_class_II"/>
    <property type="match status" value="1"/>
</dbReference>
<dbReference type="PROSITE" id="PS50004">
    <property type="entry name" value="C2"/>
    <property type="match status" value="1"/>
</dbReference>
<dbReference type="InterPro" id="IPR011009">
    <property type="entry name" value="Kinase-like_dom_sf"/>
</dbReference>
<feature type="domain" description="PIK helical" evidence="14">
    <location>
        <begin position="1034"/>
        <end position="1213"/>
    </location>
</feature>
<sequence length="1883" mass="210661">MDATKHKAKSEMDRKFEEDLERARALSLESLALEKFKLRKQQKELERLHESQKQRQLNALSTDSQPDSHARKMSAPQTSNINAQERLELKSRPRPGSFNSGPSKNPPILAPPPTARRVSVASADSSRDLISFSSPVKDDSHSLYPDLEDLSSPFARQIDVSSSNENMVSIVSSTPRLNRSNSSVSHLGPQRHLSLDNSPIAAPSLSHSHSDSVAMRNIQLPGFNSSSNVNNYSNFSNMSSISSLSNFSNASSSTFPTSPLSSSAPFLGYSAGQPYRTLQAVDTLKSSCSMTAFGGMSMVPALMGTPSIPFRSYEIPANGSSDSGLSTAGSSTLSQVPFPAITQSGELNSSGLEVLKIVEKKDNSNLIDLSLFETQETNLSQGHQKSNNGTLVRTSVLEAFDPLMTSQDQVSVRPPTIQENSGEPDEIASQCSGSFYDPYDPFDFMYAPSEGSQSDPVYAAVVKKKDLSENVVISPSGSAPPPLPPRNYASKKAEEKKQNRHKSFLHEDISQTSCNTSYISSDLRAFHAMVLSLRAEHLHDDLYTNTGLVTSSTIESHYSEGTSIKLVVHSLNGKNNQPVTFTCDVDSTVEHVILHVMCELEGDISGEASDYVLRVWGLAEYLTPSTSLSDYEYIHTCIKLDEDVTLAIMHMDEVCRPLARTVQDDNRDKSLTLENLLPNEPVTPIAYESLLILLETLEKEMNRLQNASEHVVGNSGLQTKGVVQAVKAVCALLGNVETSEVTEAVEGMIQHCTHRTQSYSVPPVQPKPEVESSYRTEIGGDDGYYSVVTLRRKENSERTFSEMVVNQCDKIRDAVHHLIETYCQAFRVNFQLEPHHTISSGKRCLSTVNDCVLVHIDGLHRLQSTWDHDEYLIAGQIYHGTRPIGHTVLTQPVPVQNSYYKRVLFDSWLNFDSLSVNMLPREARLVLVLYGRSVTKSADNSDHDGHDGSQQMSEVELGWASLQFFNFDGVLTHGTFLASLWPPGADKRLGPAPLPGSHPHSDLHPVLGVELPDYGGTLVFPSKGNNETVVSAPTYDFESLDQNTQQQLLDIVGQDTFTRPVPADREVLWEKRHYLHHKPEALAKVLLAAHDWDHASASQIHALLHSWSPMEPVQALQLLLPCYPDGEVRRMAVLWIQDMGRDEIIDYLPQLVQALKHETYDSSPLAAFLLRRALCSPRVAHHLYWLLTQSLPGQCPQNTSEATGTDDVSVCEARYHRRFQLMLRALLSISGEALRQRFLAQQMLVKNLLDVAQSVKSTKESLRIQTLVRDLEWVHRSLEENSSATCLPLSPALEVSGIQVRTSSYFPSNTLPLKINFIGSNSGIIPAIFKVGDDLQQDMLTIQMIRIMDKLWLKEGLDLKMVTFSCVPTGHKRGMIEMVQQAETLRKIQVELGLTGSFKDRPIAEWLAKHNPSALEYERAVSNFTASCAGYSVATYILGICDRHNDNIMLKTSGHLFHIDFGKFLGDAQMFGNFKRDRTPFVLTSDMAYVINGGDKPSVKFHHFVDLCCQAFNIVRKHGNLVLHMFGLMASSGISGVTMDAVKYVQRALLPDLSKPEADAYFARMIQSSLKSWFTQFNFFLHNLAQLRFTGDHNDGELLSFIPKTYTMQQEGRIKSVAVYGCQKRYDPEKYYVYILRVERANQPDPSYLFRSYKEFCELQQKLCIHFPLAKCHSLTSGLHMGRSNIKQVAEKRRLDIEKFLVSLFRMADEISHSDLVYTFFHPLLRDQEEISMASINATKFKERKASRPQGIEAHCLKGQLKLSLQYQRGTLMVMVHHAKELPSLAGSQEPSAYVKVYLLPDPSKATKRKTKVVRRNCHPTFMEMIEYRMPLDIVRHRTLQATVWNHDTLQENEFLGGISLPLESCDLSKENTEWYSLGNVCR</sequence>
<keyword evidence="2" id="KW-0547">Nucleotide-binding</keyword>
<feature type="compositionally biased region" description="Pro residues" evidence="10">
    <location>
        <begin position="104"/>
        <end position="114"/>
    </location>
</feature>
<dbReference type="InterPro" id="IPR000403">
    <property type="entry name" value="PI3/4_kinase_cat_dom"/>
</dbReference>
<dbReference type="Gene3D" id="1.10.1070.11">
    <property type="entry name" value="Phosphatidylinositol 3-/4-kinase, catalytic domain"/>
    <property type="match status" value="1"/>
</dbReference>
<dbReference type="InterPro" id="IPR042236">
    <property type="entry name" value="PI3K_accessory_sf"/>
</dbReference>
<evidence type="ECO:0000313" key="17">
    <source>
        <dbReference type="Proteomes" id="UP000515158"/>
    </source>
</evidence>
<dbReference type="Pfam" id="PF00792">
    <property type="entry name" value="PI3K_C2"/>
    <property type="match status" value="1"/>
</dbReference>
<dbReference type="OrthoDB" id="67688at2759"/>
<dbReference type="SUPFAM" id="SSF54236">
    <property type="entry name" value="Ubiquitin-like"/>
    <property type="match status" value="1"/>
</dbReference>
<dbReference type="SMART" id="SM00312">
    <property type="entry name" value="PX"/>
    <property type="match status" value="1"/>
</dbReference>
<evidence type="ECO:0000256" key="8">
    <source>
        <dbReference type="PROSITE-ProRule" id="PRU00880"/>
    </source>
</evidence>
<dbReference type="InterPro" id="IPR001263">
    <property type="entry name" value="PI3K_accessory_dom"/>
</dbReference>
<evidence type="ECO:0000256" key="4">
    <source>
        <dbReference type="ARBA" id="ARBA00022840"/>
    </source>
</evidence>
<dbReference type="GO" id="GO:0005886">
    <property type="term" value="C:plasma membrane"/>
    <property type="evidence" value="ECO:0007669"/>
    <property type="project" value="TreeGrafter"/>
</dbReference>
<name>A0A6P8ZYB2_THRPL</name>
<evidence type="ECO:0000259" key="16">
    <source>
        <dbReference type="PROSITE" id="PS51547"/>
    </source>
</evidence>
<dbReference type="PROSITE" id="PS00916">
    <property type="entry name" value="PI3_4_KINASE_2"/>
    <property type="match status" value="1"/>
</dbReference>
<dbReference type="Gene3D" id="3.10.20.90">
    <property type="entry name" value="Phosphatidylinositol 3-kinase Catalytic Subunit, Chain A, domain 1"/>
    <property type="match status" value="1"/>
</dbReference>
<dbReference type="SMART" id="SM00146">
    <property type="entry name" value="PI3Kc"/>
    <property type="match status" value="1"/>
</dbReference>
<dbReference type="GO" id="GO:0016303">
    <property type="term" value="F:1-phosphatidylinositol-3-kinase activity"/>
    <property type="evidence" value="ECO:0007669"/>
    <property type="project" value="UniProtKB-EC"/>
</dbReference>
<dbReference type="FunFam" id="2.60.40.150:FF:000205">
    <property type="entry name" value="Uncharacterized protein, isoform A"/>
    <property type="match status" value="1"/>
</dbReference>
<dbReference type="InParanoid" id="A0A6P8ZYB2"/>
<dbReference type="PROSITE" id="PS50290">
    <property type="entry name" value="PI3_4_KINASE_3"/>
    <property type="match status" value="1"/>
</dbReference>
<feature type="region of interest" description="Disordered" evidence="10">
    <location>
        <begin position="472"/>
        <end position="497"/>
    </location>
</feature>
<dbReference type="FunCoup" id="A0A6P8ZYB2">
    <property type="interactions" value="1090"/>
</dbReference>
<dbReference type="GO" id="GO:0005524">
    <property type="term" value="F:ATP binding"/>
    <property type="evidence" value="ECO:0007669"/>
    <property type="project" value="UniProtKB-KW"/>
</dbReference>
<evidence type="ECO:0000256" key="1">
    <source>
        <dbReference type="ARBA" id="ARBA00022679"/>
    </source>
</evidence>
<feature type="compositionally biased region" description="Basic and acidic residues" evidence="10">
    <location>
        <begin position="43"/>
        <end position="53"/>
    </location>
</feature>
<dbReference type="PROSITE" id="PS50195">
    <property type="entry name" value="PX"/>
    <property type="match status" value="1"/>
</dbReference>
<dbReference type="InterPro" id="IPR036940">
    <property type="entry name" value="PI3/4_kinase_cat_sf"/>
</dbReference>
<dbReference type="CDD" id="cd06884">
    <property type="entry name" value="PX_PI3K_C2_68D"/>
    <property type="match status" value="1"/>
</dbReference>
<dbReference type="CDD" id="cd05166">
    <property type="entry name" value="PI3Kc_II"/>
    <property type="match status" value="1"/>
</dbReference>
<evidence type="ECO:0000256" key="7">
    <source>
        <dbReference type="ARBA" id="ARBA00029297"/>
    </source>
</evidence>
<evidence type="ECO:0000313" key="18">
    <source>
        <dbReference type="RefSeq" id="XP_034249811.1"/>
    </source>
</evidence>
<feature type="domain" description="PX" evidence="12">
    <location>
        <begin position="1612"/>
        <end position="1728"/>
    </location>
</feature>
<dbReference type="SMART" id="SM00144">
    <property type="entry name" value="PI3K_rbd"/>
    <property type="match status" value="1"/>
</dbReference>
<keyword evidence="17" id="KW-1185">Reference proteome</keyword>
<dbReference type="Pfam" id="PF00168">
    <property type="entry name" value="C2"/>
    <property type="match status" value="1"/>
</dbReference>
<dbReference type="PROSITE" id="PS51547">
    <property type="entry name" value="C2_PI3K"/>
    <property type="match status" value="1"/>
</dbReference>
<dbReference type="GO" id="GO:0035005">
    <property type="term" value="F:1-phosphatidylinositol-4-phosphate 3-kinase activity"/>
    <property type="evidence" value="ECO:0007669"/>
    <property type="project" value="UniProtKB-EC"/>
</dbReference>
<dbReference type="SMART" id="SM00145">
    <property type="entry name" value="PI3Ka"/>
    <property type="match status" value="1"/>
</dbReference>
<dbReference type="InterPro" id="IPR000341">
    <property type="entry name" value="PI3K_Ras-bd_dom"/>
</dbReference>
<dbReference type="InterPro" id="IPR036871">
    <property type="entry name" value="PX_dom_sf"/>
</dbReference>
<dbReference type="InterPro" id="IPR035892">
    <property type="entry name" value="C2_domain_sf"/>
</dbReference>
<dbReference type="Pfam" id="PF00454">
    <property type="entry name" value="PI3_PI4_kinase"/>
    <property type="match status" value="1"/>
</dbReference>
<evidence type="ECO:0000259" key="14">
    <source>
        <dbReference type="PROSITE" id="PS51545"/>
    </source>
</evidence>
<feature type="region of interest" description="Disordered" evidence="10">
    <location>
        <begin position="408"/>
        <end position="428"/>
    </location>
</feature>
<dbReference type="InterPro" id="IPR002420">
    <property type="entry name" value="PI3K-type_C2_dom"/>
</dbReference>
<evidence type="ECO:0000256" key="3">
    <source>
        <dbReference type="ARBA" id="ARBA00022777"/>
    </source>
</evidence>
<dbReference type="SUPFAM" id="SSF56112">
    <property type="entry name" value="Protein kinase-like (PK-like)"/>
    <property type="match status" value="1"/>
</dbReference>
<feature type="domain" description="PI3K-RBD" evidence="15">
    <location>
        <begin position="561"/>
        <end position="650"/>
    </location>
</feature>
<gene>
    <name evidence="18" type="primary">LOC117650465</name>
</gene>
<dbReference type="Pfam" id="PF00613">
    <property type="entry name" value="PI3Ka"/>
    <property type="match status" value="1"/>
</dbReference>
<proteinExistence type="inferred from homology"/>
<feature type="compositionally biased region" description="Basic and acidic residues" evidence="10">
    <location>
        <begin position="9"/>
        <end position="20"/>
    </location>
</feature>
<accession>A0A6P8ZYB2</accession>
<dbReference type="InterPro" id="IPR000008">
    <property type="entry name" value="C2_dom"/>
</dbReference>
<keyword evidence="4" id="KW-0067">ATP-binding</keyword>
<evidence type="ECO:0000256" key="10">
    <source>
        <dbReference type="SAM" id="MobiDB-lite"/>
    </source>
</evidence>
<feature type="region of interest" description="Disordered" evidence="10">
    <location>
        <begin position="1"/>
        <end position="20"/>
    </location>
</feature>
<dbReference type="Gene3D" id="3.30.1010.10">
    <property type="entry name" value="Phosphatidylinositol 3-kinase Catalytic Subunit, Chain A, domain 4"/>
    <property type="match status" value="1"/>
</dbReference>
<reference evidence="18" key="1">
    <citation type="submission" date="2025-08" db="UniProtKB">
        <authorList>
            <consortium name="RefSeq"/>
        </authorList>
    </citation>
    <scope>IDENTIFICATION</scope>
    <source>
        <tissue evidence="18">Total insect</tissue>
    </source>
</reference>
<dbReference type="GO" id="GO:0016477">
    <property type="term" value="P:cell migration"/>
    <property type="evidence" value="ECO:0007669"/>
    <property type="project" value="TreeGrafter"/>
</dbReference>
<dbReference type="GO" id="GO:0005942">
    <property type="term" value="C:phosphatidylinositol 3-kinase complex"/>
    <property type="evidence" value="ECO:0007669"/>
    <property type="project" value="TreeGrafter"/>
</dbReference>
<dbReference type="PANTHER" id="PTHR10048:SF14">
    <property type="entry name" value="LD28067P"/>
    <property type="match status" value="1"/>
</dbReference>
<feature type="domain" description="C2 PI3K-type" evidence="16">
    <location>
        <begin position="848"/>
        <end position="1012"/>
    </location>
</feature>
<dbReference type="InterPro" id="IPR001683">
    <property type="entry name" value="PX_dom"/>
</dbReference>
<evidence type="ECO:0000256" key="2">
    <source>
        <dbReference type="ARBA" id="ARBA00022741"/>
    </source>
</evidence>
<dbReference type="GeneID" id="117650465"/>
<keyword evidence="5" id="KW-0443">Lipid metabolism</keyword>
<dbReference type="InterPro" id="IPR016024">
    <property type="entry name" value="ARM-type_fold"/>
</dbReference>
<protein>
    <submittedName>
        <fullName evidence="18">Phosphatidylinositol 4-phosphate 3-kinase C2 domain-containing subunit beta</fullName>
    </submittedName>
</protein>
<keyword evidence="9" id="KW-0175">Coiled coil</keyword>
<feature type="domain" description="C2" evidence="11">
    <location>
        <begin position="1757"/>
        <end position="1876"/>
    </location>
</feature>
<comment type="similarity">
    <text evidence="8">Belongs to the PI3/PI4-kinase family.</text>
</comment>
<dbReference type="FunFam" id="1.25.40.70:FF:000014">
    <property type="entry name" value="Phosphatidylinositol-4-phosphate 3-kinase C2 domain-containing subunit beta"/>
    <property type="match status" value="1"/>
</dbReference>
<dbReference type="KEGG" id="tpal:117650465"/>
<evidence type="ECO:0000259" key="15">
    <source>
        <dbReference type="PROSITE" id="PS51546"/>
    </source>
</evidence>
<dbReference type="PROSITE" id="PS51545">
    <property type="entry name" value="PIK_HELICAL"/>
    <property type="match status" value="1"/>
</dbReference>
<dbReference type="FunFam" id="3.30.1010.10:FF:000001">
    <property type="entry name" value="Phosphatidylinositol 4-phosphate 3-kinase C2 domain-containing subunit beta"/>
    <property type="match status" value="1"/>
</dbReference>
<dbReference type="GO" id="GO:0035091">
    <property type="term" value="F:phosphatidylinositol binding"/>
    <property type="evidence" value="ECO:0007669"/>
    <property type="project" value="InterPro"/>
</dbReference>
<comment type="catalytic activity">
    <reaction evidence="6">
        <text>a 1,2-diacyl-sn-glycero-3-phospho-(1D-myo-inositol) + ATP = a 1,2-diacyl-sn-glycero-3-phospho-(1D-myo-inositol-3-phosphate) + ADP + H(+)</text>
        <dbReference type="Rhea" id="RHEA:12709"/>
        <dbReference type="ChEBI" id="CHEBI:15378"/>
        <dbReference type="ChEBI" id="CHEBI:30616"/>
        <dbReference type="ChEBI" id="CHEBI:57880"/>
        <dbReference type="ChEBI" id="CHEBI:58088"/>
        <dbReference type="ChEBI" id="CHEBI:456216"/>
        <dbReference type="EC" id="2.7.1.137"/>
    </reaction>
    <physiologicalReaction direction="left-to-right" evidence="6">
        <dbReference type="Rhea" id="RHEA:12710"/>
    </physiologicalReaction>
</comment>
<evidence type="ECO:0000256" key="9">
    <source>
        <dbReference type="SAM" id="Coils"/>
    </source>
</evidence>